<dbReference type="Pfam" id="PF13416">
    <property type="entry name" value="SBP_bac_8"/>
    <property type="match status" value="1"/>
</dbReference>
<evidence type="ECO:0000313" key="11">
    <source>
        <dbReference type="Proteomes" id="UP000189857"/>
    </source>
</evidence>
<dbReference type="GO" id="GO:0015846">
    <property type="term" value="P:polyamine transport"/>
    <property type="evidence" value="ECO:0007669"/>
    <property type="project" value="InterPro"/>
</dbReference>
<feature type="transmembrane region" description="Helical" evidence="8">
    <location>
        <begin position="108"/>
        <end position="126"/>
    </location>
</feature>
<evidence type="ECO:0000256" key="6">
    <source>
        <dbReference type="ARBA" id="ARBA00022989"/>
    </source>
</evidence>
<keyword evidence="3 8" id="KW-0813">Transport</keyword>
<dbReference type="GO" id="GO:0019808">
    <property type="term" value="F:polyamine binding"/>
    <property type="evidence" value="ECO:0007669"/>
    <property type="project" value="InterPro"/>
</dbReference>
<protein>
    <submittedName>
        <fullName evidence="10">Spermidine/putrescine transport system permease protein</fullName>
    </submittedName>
</protein>
<proteinExistence type="inferred from homology"/>
<accession>A0A1T4K1Z9</accession>
<dbReference type="InterPro" id="IPR051789">
    <property type="entry name" value="Bact_Polyamine_Transport"/>
</dbReference>
<dbReference type="RefSeq" id="WP_078785798.1">
    <property type="nucleotide sequence ID" value="NZ_FMTO01000002.1"/>
</dbReference>
<feature type="transmembrane region" description="Helical" evidence="8">
    <location>
        <begin position="63"/>
        <end position="87"/>
    </location>
</feature>
<dbReference type="InterPro" id="IPR035906">
    <property type="entry name" value="MetI-like_sf"/>
</dbReference>
<keyword evidence="4" id="KW-1003">Cell membrane</keyword>
<organism evidence="10 11">
    <name type="scientific">Eubacterium ruminantium</name>
    <dbReference type="NCBI Taxonomy" id="42322"/>
    <lineage>
        <taxon>Bacteria</taxon>
        <taxon>Bacillati</taxon>
        <taxon>Bacillota</taxon>
        <taxon>Clostridia</taxon>
        <taxon>Eubacteriales</taxon>
        <taxon>Eubacteriaceae</taxon>
        <taxon>Eubacterium</taxon>
    </lineage>
</organism>
<dbReference type="InterPro" id="IPR006059">
    <property type="entry name" value="SBP"/>
</dbReference>
<evidence type="ECO:0000256" key="5">
    <source>
        <dbReference type="ARBA" id="ARBA00022692"/>
    </source>
</evidence>
<dbReference type="InterPro" id="IPR000515">
    <property type="entry name" value="MetI-like"/>
</dbReference>
<keyword evidence="5 8" id="KW-0812">Transmembrane</keyword>
<evidence type="ECO:0000256" key="1">
    <source>
        <dbReference type="ARBA" id="ARBA00004651"/>
    </source>
</evidence>
<feature type="transmembrane region" description="Helical" evidence="8">
    <location>
        <begin position="265"/>
        <end position="283"/>
    </location>
</feature>
<dbReference type="PANTHER" id="PTHR43848">
    <property type="entry name" value="PUTRESCINE TRANSPORT SYSTEM PERMEASE PROTEIN POTI"/>
    <property type="match status" value="1"/>
</dbReference>
<dbReference type="Proteomes" id="UP000189857">
    <property type="component" value="Unassembled WGS sequence"/>
</dbReference>
<keyword evidence="11" id="KW-1185">Reference proteome</keyword>
<feature type="transmembrane region" description="Helical" evidence="8">
    <location>
        <begin position="231"/>
        <end position="253"/>
    </location>
</feature>
<dbReference type="PRINTS" id="PR00909">
    <property type="entry name" value="SPERMDNBNDNG"/>
</dbReference>
<dbReference type="Pfam" id="PF00528">
    <property type="entry name" value="BPD_transp_1"/>
    <property type="match status" value="1"/>
</dbReference>
<evidence type="ECO:0000256" key="7">
    <source>
        <dbReference type="ARBA" id="ARBA00023136"/>
    </source>
</evidence>
<dbReference type="PANTHER" id="PTHR43848:SF2">
    <property type="entry name" value="PUTRESCINE TRANSPORT SYSTEM PERMEASE PROTEIN POTI"/>
    <property type="match status" value="1"/>
</dbReference>
<dbReference type="Gene3D" id="1.10.3720.10">
    <property type="entry name" value="MetI-like"/>
    <property type="match status" value="1"/>
</dbReference>
<evidence type="ECO:0000256" key="8">
    <source>
        <dbReference type="RuleBase" id="RU363032"/>
    </source>
</evidence>
<comment type="similarity">
    <text evidence="2">Belongs to the binding-protein-dependent transport system permease family. CysTW subfamily.</text>
</comment>
<gene>
    <name evidence="10" type="ORF">SAMN02745110_00105</name>
</gene>
<dbReference type="AlphaFoldDB" id="A0A1T4K1Z9"/>
<evidence type="ECO:0000313" key="10">
    <source>
        <dbReference type="EMBL" id="SJZ36496.1"/>
    </source>
</evidence>
<feature type="domain" description="ABC transmembrane type-1" evidence="9">
    <location>
        <begin position="64"/>
        <end position="251"/>
    </location>
</feature>
<dbReference type="GO" id="GO:0055085">
    <property type="term" value="P:transmembrane transport"/>
    <property type="evidence" value="ECO:0007669"/>
    <property type="project" value="InterPro"/>
</dbReference>
<feature type="transmembrane region" description="Helical" evidence="8">
    <location>
        <begin position="12"/>
        <end position="34"/>
    </location>
</feature>
<dbReference type="SUPFAM" id="SSF161098">
    <property type="entry name" value="MetI-like"/>
    <property type="match status" value="1"/>
</dbReference>
<keyword evidence="6 8" id="KW-1133">Transmembrane helix</keyword>
<reference evidence="10 11" key="1">
    <citation type="submission" date="2017-02" db="EMBL/GenBank/DDBJ databases">
        <authorList>
            <person name="Peterson S.W."/>
        </authorList>
    </citation>
    <scope>NUCLEOTIDE SEQUENCE [LARGE SCALE GENOMIC DNA]</scope>
    <source>
        <strain evidence="10 11">ATCC 17233</strain>
    </source>
</reference>
<dbReference type="GO" id="GO:0042597">
    <property type="term" value="C:periplasmic space"/>
    <property type="evidence" value="ECO:0007669"/>
    <property type="project" value="InterPro"/>
</dbReference>
<dbReference type="CDD" id="cd06261">
    <property type="entry name" value="TM_PBP2"/>
    <property type="match status" value="1"/>
</dbReference>
<evidence type="ECO:0000259" key="9">
    <source>
        <dbReference type="PROSITE" id="PS50928"/>
    </source>
</evidence>
<dbReference type="CDD" id="cd13663">
    <property type="entry name" value="PBP2_PotD_PotF_like_2"/>
    <property type="match status" value="1"/>
</dbReference>
<evidence type="ECO:0000256" key="4">
    <source>
        <dbReference type="ARBA" id="ARBA00022475"/>
    </source>
</evidence>
<keyword evidence="7 8" id="KW-0472">Membrane</keyword>
<sequence>MKTKRKGRVLSALYIAICFLFLYLPIVVTMIFSFNSSKSLTKMQGFSLRWYGSLIHNGSIMKAVYVSITIAIFATIISTVLGTLTAIGLSKSRKVLRETIKNINNIPIMNPDIVTAIGLMILFSSIGMEKGYLTMLLSHVAFCTPYVITSVYPKVRNLDPALANAAMDLGATPFQALTKVILPMLKDGIYAGVLLAFTMSFDDFVVSYFVTGNGVSNISITVYNMTKRTNPTINALSTIVILVIAILLIIINVMPAMLKNTMKKVFAVLVVAALGTMIFSGLGSNSKTLKVYNAGEYIDTDLLEKFERENDCKIVYETFDSNESMYTKIKSGAEYDILIPSDYMIEKLKKEDIIKPLDWGRIEGADGLNPDIMDLAYDPGNVYSAPYFVGTVGILYDKTIVDEEDLKSGWEVLKNEKYKGNIYMYDSERDAFMVALKACGYSMNTSDMSEIEEAYNWLIDQNDKMDVVYAGDDVIDNMISGNKALAVVYSGDAAYIMSENPDMGYYEPDQGTNEWCDGMVITKSCSDDDLAYRFISFMYEYDNALANSTYVGYTSPLKDVADELAETEYEGISSYTPGFGKEKNEVFRYQDSKLKSKFADLWTKVKAYSK</sequence>
<dbReference type="SUPFAM" id="SSF53850">
    <property type="entry name" value="Periplasmic binding protein-like II"/>
    <property type="match status" value="1"/>
</dbReference>
<dbReference type="Gene3D" id="3.40.190.10">
    <property type="entry name" value="Periplasmic binding protein-like II"/>
    <property type="match status" value="2"/>
</dbReference>
<dbReference type="EMBL" id="FUXA01000003">
    <property type="protein sequence ID" value="SJZ36496.1"/>
    <property type="molecule type" value="Genomic_DNA"/>
</dbReference>
<dbReference type="PROSITE" id="PS50928">
    <property type="entry name" value="ABC_TM1"/>
    <property type="match status" value="1"/>
</dbReference>
<name>A0A1T4K1Z9_9FIRM</name>
<comment type="subcellular location">
    <subcellularLocation>
        <location evidence="1 8">Cell membrane</location>
        <topology evidence="1 8">Multi-pass membrane protein</topology>
    </subcellularLocation>
</comment>
<dbReference type="InterPro" id="IPR001188">
    <property type="entry name" value="Sperm_putr-bd"/>
</dbReference>
<evidence type="ECO:0000256" key="3">
    <source>
        <dbReference type="ARBA" id="ARBA00022448"/>
    </source>
</evidence>
<dbReference type="GO" id="GO:0005886">
    <property type="term" value="C:plasma membrane"/>
    <property type="evidence" value="ECO:0007669"/>
    <property type="project" value="UniProtKB-SubCell"/>
</dbReference>
<evidence type="ECO:0000256" key="2">
    <source>
        <dbReference type="ARBA" id="ARBA00007069"/>
    </source>
</evidence>